<dbReference type="Gene3D" id="3.90.180.10">
    <property type="entry name" value="Medium-chain alcohol dehydrogenases, catalytic domain"/>
    <property type="match status" value="1"/>
</dbReference>
<keyword evidence="3" id="KW-0560">Oxidoreductase</keyword>
<name>A0A4Y7QBX1_9AGAM</name>
<dbReference type="Proteomes" id="UP000294933">
    <property type="component" value="Unassembled WGS sequence"/>
</dbReference>
<dbReference type="GO" id="GO:0016491">
    <property type="term" value="F:oxidoreductase activity"/>
    <property type="evidence" value="ECO:0007669"/>
    <property type="project" value="UniProtKB-KW"/>
</dbReference>
<dbReference type="OrthoDB" id="2148442at2759"/>
<keyword evidence="8" id="KW-1185">Reference proteome</keyword>
<evidence type="ECO:0000313" key="8">
    <source>
        <dbReference type="Proteomes" id="UP000294933"/>
    </source>
</evidence>
<dbReference type="InterPro" id="IPR050129">
    <property type="entry name" value="Zn_alcohol_dh"/>
</dbReference>
<evidence type="ECO:0000259" key="6">
    <source>
        <dbReference type="Pfam" id="PF08240"/>
    </source>
</evidence>
<dbReference type="PANTHER" id="PTHR43401:SF2">
    <property type="entry name" value="L-THREONINE 3-DEHYDROGENASE"/>
    <property type="match status" value="1"/>
</dbReference>
<dbReference type="SUPFAM" id="SSF51735">
    <property type="entry name" value="NAD(P)-binding Rossmann-fold domains"/>
    <property type="match status" value="1"/>
</dbReference>
<evidence type="ECO:0000313" key="7">
    <source>
        <dbReference type="EMBL" id="TDL24572.1"/>
    </source>
</evidence>
<dbReference type="InterPro" id="IPR013154">
    <property type="entry name" value="ADH-like_N"/>
</dbReference>
<dbReference type="Pfam" id="PF08240">
    <property type="entry name" value="ADH_N"/>
    <property type="match status" value="1"/>
</dbReference>
<dbReference type="InterPro" id="IPR002328">
    <property type="entry name" value="ADH_Zn_CS"/>
</dbReference>
<dbReference type="VEuPathDB" id="FungiDB:BD410DRAFT_719128"/>
<dbReference type="EMBL" id="ML170166">
    <property type="protein sequence ID" value="TDL24572.1"/>
    <property type="molecule type" value="Genomic_DNA"/>
</dbReference>
<dbReference type="InterPro" id="IPR036291">
    <property type="entry name" value="NAD(P)-bd_dom_sf"/>
</dbReference>
<evidence type="ECO:0000256" key="4">
    <source>
        <dbReference type="RuleBase" id="RU361277"/>
    </source>
</evidence>
<dbReference type="Pfam" id="PF00107">
    <property type="entry name" value="ADH_zinc_N"/>
    <property type="match status" value="1"/>
</dbReference>
<evidence type="ECO:0000259" key="5">
    <source>
        <dbReference type="Pfam" id="PF00107"/>
    </source>
</evidence>
<dbReference type="AlphaFoldDB" id="A0A4Y7QBX1"/>
<dbReference type="PANTHER" id="PTHR43401">
    <property type="entry name" value="L-THREONINE 3-DEHYDROGENASE"/>
    <property type="match status" value="1"/>
</dbReference>
<dbReference type="STRING" id="50990.A0A4Y7QBX1"/>
<comment type="similarity">
    <text evidence="4">Belongs to the zinc-containing alcohol dehydrogenase family.</text>
</comment>
<gene>
    <name evidence="7" type="ORF">BD410DRAFT_719128</name>
</gene>
<feature type="domain" description="Alcohol dehydrogenase-like C-terminal" evidence="5">
    <location>
        <begin position="182"/>
        <end position="308"/>
    </location>
</feature>
<dbReference type="InterPro" id="IPR011032">
    <property type="entry name" value="GroES-like_sf"/>
</dbReference>
<dbReference type="PROSITE" id="PS00059">
    <property type="entry name" value="ADH_ZINC"/>
    <property type="match status" value="1"/>
</dbReference>
<dbReference type="GO" id="GO:0008270">
    <property type="term" value="F:zinc ion binding"/>
    <property type="evidence" value="ECO:0007669"/>
    <property type="project" value="InterPro"/>
</dbReference>
<dbReference type="SUPFAM" id="SSF50129">
    <property type="entry name" value="GroES-like"/>
    <property type="match status" value="1"/>
</dbReference>
<proteinExistence type="inferred from homology"/>
<evidence type="ECO:0000256" key="2">
    <source>
        <dbReference type="ARBA" id="ARBA00022833"/>
    </source>
</evidence>
<dbReference type="InterPro" id="IPR013149">
    <property type="entry name" value="ADH-like_C"/>
</dbReference>
<evidence type="ECO:0000256" key="3">
    <source>
        <dbReference type="ARBA" id="ARBA00023002"/>
    </source>
</evidence>
<sequence length="355" mass="38431">MCTLGVFLPGDHQCEVRTVKVPTPNHGQVLVQMRASTLCGSDLRAIYRPKVHKTDAEGYLGVIAGHEPCGIIVKRGDGVLDVWKEGTRVIIYHIQGCGSCFDCRKGQYISCHAPERKAYGWQRDGGHGEYLVADQQSLVLLPDQLTYLDGAIIACGLGTAYAACLRAQISGRDRVLVTGLGPVGLGTALVAQRLGARVLGIEFDKDRVNFALSLGISCVQCRESADADVQHAMEWSQVDGVDVAIDCSGNASARLTCLKAARSWGRVVFVGEGGDVAVEVSPVIIHKSLAIYGSWVCSISQMEELVEKLVIWGFHPEITVSDTFGIDDARIAYELFDKGKTGKIAITYEGERKVY</sequence>
<keyword evidence="1 4" id="KW-0479">Metal-binding</keyword>
<feature type="domain" description="Alcohol dehydrogenase-like N-terminal" evidence="6">
    <location>
        <begin position="26"/>
        <end position="143"/>
    </location>
</feature>
<protein>
    <submittedName>
        <fullName evidence="7">Oxidoreductase</fullName>
    </submittedName>
</protein>
<comment type="cofactor">
    <cofactor evidence="4">
        <name>Zn(2+)</name>
        <dbReference type="ChEBI" id="CHEBI:29105"/>
    </cofactor>
</comment>
<keyword evidence="2 4" id="KW-0862">Zinc</keyword>
<dbReference type="CDD" id="cd08239">
    <property type="entry name" value="THR_DH_like"/>
    <property type="match status" value="1"/>
</dbReference>
<accession>A0A4Y7QBX1</accession>
<organism evidence="7 8">
    <name type="scientific">Rickenella mellea</name>
    <dbReference type="NCBI Taxonomy" id="50990"/>
    <lineage>
        <taxon>Eukaryota</taxon>
        <taxon>Fungi</taxon>
        <taxon>Dikarya</taxon>
        <taxon>Basidiomycota</taxon>
        <taxon>Agaricomycotina</taxon>
        <taxon>Agaricomycetes</taxon>
        <taxon>Hymenochaetales</taxon>
        <taxon>Rickenellaceae</taxon>
        <taxon>Rickenella</taxon>
    </lineage>
</organism>
<reference evidence="7 8" key="1">
    <citation type="submission" date="2018-06" db="EMBL/GenBank/DDBJ databases">
        <title>A transcriptomic atlas of mushroom development highlights an independent origin of complex multicellularity.</title>
        <authorList>
            <consortium name="DOE Joint Genome Institute"/>
            <person name="Krizsan K."/>
            <person name="Almasi E."/>
            <person name="Merenyi Z."/>
            <person name="Sahu N."/>
            <person name="Viragh M."/>
            <person name="Koszo T."/>
            <person name="Mondo S."/>
            <person name="Kiss B."/>
            <person name="Balint B."/>
            <person name="Kues U."/>
            <person name="Barry K."/>
            <person name="Hegedus J.C."/>
            <person name="Henrissat B."/>
            <person name="Johnson J."/>
            <person name="Lipzen A."/>
            <person name="Ohm R."/>
            <person name="Nagy I."/>
            <person name="Pangilinan J."/>
            <person name="Yan J."/>
            <person name="Xiong Y."/>
            <person name="Grigoriev I.V."/>
            <person name="Hibbett D.S."/>
            <person name="Nagy L.G."/>
        </authorList>
    </citation>
    <scope>NUCLEOTIDE SEQUENCE [LARGE SCALE GENOMIC DNA]</scope>
    <source>
        <strain evidence="7 8">SZMC22713</strain>
    </source>
</reference>
<evidence type="ECO:0000256" key="1">
    <source>
        <dbReference type="ARBA" id="ARBA00022723"/>
    </source>
</evidence>